<protein>
    <submittedName>
        <fullName evidence="2">Uncharacterized protein</fullName>
    </submittedName>
</protein>
<accession>A0A0F4YDF8</accession>
<feature type="compositionally biased region" description="Low complexity" evidence="1">
    <location>
        <begin position="1"/>
        <end position="38"/>
    </location>
</feature>
<evidence type="ECO:0000313" key="3">
    <source>
        <dbReference type="Proteomes" id="UP000053958"/>
    </source>
</evidence>
<dbReference type="RefSeq" id="XP_013322732.1">
    <property type="nucleotide sequence ID" value="XM_013467278.1"/>
</dbReference>
<dbReference type="GeneID" id="25313376"/>
<sequence>SPSPRSAPWAPRTPTETPSSLLRRPSRTSSTRSATTSPRPERLMRPRSGTEPCCVTSTLRAPTPAASWVKTLRVFPTTCCPFWLRSRPERGRSSLFSAMVSLVFLSGVTQSQANLNV</sequence>
<dbReference type="Proteomes" id="UP000053958">
    <property type="component" value="Unassembled WGS sequence"/>
</dbReference>
<dbReference type="AlphaFoldDB" id="A0A0F4YDF8"/>
<evidence type="ECO:0000256" key="1">
    <source>
        <dbReference type="SAM" id="MobiDB-lite"/>
    </source>
</evidence>
<gene>
    <name evidence="2" type="ORF">T310_10318</name>
</gene>
<reference evidence="2 3" key="1">
    <citation type="submission" date="2015-04" db="EMBL/GenBank/DDBJ databases">
        <authorList>
            <person name="Heijne W.H."/>
            <person name="Fedorova N.D."/>
            <person name="Nierman W.C."/>
            <person name="Vollebregt A.W."/>
            <person name="Zhao Z."/>
            <person name="Wu L."/>
            <person name="Kumar M."/>
            <person name="Stam H."/>
            <person name="van den Berg M.A."/>
            <person name="Pel H.J."/>
        </authorList>
    </citation>
    <scope>NUCLEOTIDE SEQUENCE [LARGE SCALE GENOMIC DNA]</scope>
    <source>
        <strain evidence="2 3">CBS 393.64</strain>
    </source>
</reference>
<proteinExistence type="predicted"/>
<keyword evidence="3" id="KW-1185">Reference proteome</keyword>
<comment type="caution">
    <text evidence="2">The sequence shown here is derived from an EMBL/GenBank/DDBJ whole genome shotgun (WGS) entry which is preliminary data.</text>
</comment>
<feature type="region of interest" description="Disordered" evidence="1">
    <location>
        <begin position="1"/>
        <end position="56"/>
    </location>
</feature>
<name>A0A0F4YDF8_RASE3</name>
<dbReference type="EMBL" id="LASV01000830">
    <property type="protein sequence ID" value="KKA16120.1"/>
    <property type="molecule type" value="Genomic_DNA"/>
</dbReference>
<evidence type="ECO:0000313" key="2">
    <source>
        <dbReference type="EMBL" id="KKA16120.1"/>
    </source>
</evidence>
<feature type="non-terminal residue" evidence="2">
    <location>
        <position position="1"/>
    </location>
</feature>
<organism evidence="2 3">
    <name type="scientific">Rasamsonia emersonii (strain ATCC 16479 / CBS 393.64 / IMI 116815)</name>
    <dbReference type="NCBI Taxonomy" id="1408163"/>
    <lineage>
        <taxon>Eukaryota</taxon>
        <taxon>Fungi</taxon>
        <taxon>Dikarya</taxon>
        <taxon>Ascomycota</taxon>
        <taxon>Pezizomycotina</taxon>
        <taxon>Eurotiomycetes</taxon>
        <taxon>Eurotiomycetidae</taxon>
        <taxon>Eurotiales</taxon>
        <taxon>Trichocomaceae</taxon>
        <taxon>Rasamsonia</taxon>
    </lineage>
</organism>